<organism evidence="2 3">
    <name type="scientific">Tolypothrix tenuis PCC 7101</name>
    <dbReference type="NCBI Taxonomy" id="231146"/>
    <lineage>
        <taxon>Bacteria</taxon>
        <taxon>Bacillati</taxon>
        <taxon>Cyanobacteriota</taxon>
        <taxon>Cyanophyceae</taxon>
        <taxon>Nostocales</taxon>
        <taxon>Tolypothrichaceae</taxon>
        <taxon>Tolypothrix</taxon>
    </lineage>
</organism>
<evidence type="ECO:0000313" key="3">
    <source>
        <dbReference type="Proteomes" id="UP000218785"/>
    </source>
</evidence>
<dbReference type="KEGG" id="ttq:NIES37_04950"/>
<protein>
    <submittedName>
        <fullName evidence="2">Uncharacterized protein</fullName>
    </submittedName>
</protein>
<name>A0A1Z4MT20_9CYAN</name>
<keyword evidence="1" id="KW-0472">Membrane</keyword>
<dbReference type="Proteomes" id="UP000218785">
    <property type="component" value="Chromosome"/>
</dbReference>
<dbReference type="EMBL" id="AP018248">
    <property type="protein sequence ID" value="BAY96561.1"/>
    <property type="molecule type" value="Genomic_DNA"/>
</dbReference>
<evidence type="ECO:0000256" key="1">
    <source>
        <dbReference type="SAM" id="Phobius"/>
    </source>
</evidence>
<keyword evidence="1" id="KW-0812">Transmembrane</keyword>
<keyword evidence="1" id="KW-1133">Transmembrane helix</keyword>
<proteinExistence type="predicted"/>
<sequence length="56" mass="6398">MISTLVIIVCLWVILSIPLALFVGRLLYEINLNSEKQSKIDEEENLANQQIKAKIK</sequence>
<accession>A0A1Z4MT20</accession>
<keyword evidence="3" id="KW-1185">Reference proteome</keyword>
<feature type="transmembrane region" description="Helical" evidence="1">
    <location>
        <begin position="6"/>
        <end position="28"/>
    </location>
</feature>
<gene>
    <name evidence="2" type="ORF">NIES37_04950</name>
</gene>
<evidence type="ECO:0000313" key="2">
    <source>
        <dbReference type="EMBL" id="BAY96561.1"/>
    </source>
</evidence>
<reference evidence="2 3" key="1">
    <citation type="submission" date="2017-06" db="EMBL/GenBank/DDBJ databases">
        <title>Genome sequencing of cyanobaciteial culture collection at National Institute for Environmental Studies (NIES).</title>
        <authorList>
            <person name="Hirose Y."/>
            <person name="Shimura Y."/>
            <person name="Fujisawa T."/>
            <person name="Nakamura Y."/>
            <person name="Kawachi M."/>
        </authorList>
    </citation>
    <scope>NUCLEOTIDE SEQUENCE [LARGE SCALE GENOMIC DNA]</scope>
    <source>
        <strain evidence="2 3">NIES-37</strain>
    </source>
</reference>
<dbReference type="AlphaFoldDB" id="A0A1Z4MT20"/>